<dbReference type="GO" id="GO:0051082">
    <property type="term" value="F:unfolded protein binding"/>
    <property type="evidence" value="ECO:0007669"/>
    <property type="project" value="TreeGrafter"/>
</dbReference>
<feature type="domain" description="J" evidence="1">
    <location>
        <begin position="4"/>
        <end position="76"/>
    </location>
</feature>
<dbReference type="Pfam" id="PF00226">
    <property type="entry name" value="DnaJ"/>
    <property type="match status" value="1"/>
</dbReference>
<dbReference type="InterPro" id="IPR036869">
    <property type="entry name" value="J_dom_sf"/>
</dbReference>
<sequence>MERDYYEILGISKDASRDEIKKAFHALAKKYHPDSNKNIPSAKRKFQEIRDAYEMRMSSGRAENAEYSSRDWDQFRYAHRAKFSDSFHKIFSEIFENESENLAADIEVQLSLTFSEAAKGCTKQFSFEADVPCDSCYGRGHPLDAATKNVQLAKALEVNTAWHAKDQGCVKESGMLK</sequence>
<dbReference type="InterPro" id="IPR001623">
    <property type="entry name" value="DnaJ_domain"/>
</dbReference>
<proteinExistence type="predicted"/>
<dbReference type="Gene3D" id="2.10.230.10">
    <property type="entry name" value="Heat shock protein DnaJ, cysteine-rich domain"/>
    <property type="match status" value="1"/>
</dbReference>
<dbReference type="AlphaFoldDB" id="A0AAW2IJF9"/>
<accession>A0AAW2IJF9</accession>
<dbReference type="PANTHER" id="PTHR43096:SF36">
    <property type="entry name" value="CHAPERONE PROTEIN DNAJ 1, MITOCHONDRIAL"/>
    <property type="match status" value="1"/>
</dbReference>
<name>A0AAW2IJF9_9LAMI</name>
<reference evidence="2" key="2">
    <citation type="journal article" date="2024" name="Plant">
        <title>Genomic evolution and insights into agronomic trait innovations of Sesamum species.</title>
        <authorList>
            <person name="Miao H."/>
            <person name="Wang L."/>
            <person name="Qu L."/>
            <person name="Liu H."/>
            <person name="Sun Y."/>
            <person name="Le M."/>
            <person name="Wang Q."/>
            <person name="Wei S."/>
            <person name="Zheng Y."/>
            <person name="Lin W."/>
            <person name="Duan Y."/>
            <person name="Cao H."/>
            <person name="Xiong S."/>
            <person name="Wang X."/>
            <person name="Wei L."/>
            <person name="Li C."/>
            <person name="Ma Q."/>
            <person name="Ju M."/>
            <person name="Zhao R."/>
            <person name="Li G."/>
            <person name="Mu C."/>
            <person name="Tian Q."/>
            <person name="Mei H."/>
            <person name="Zhang T."/>
            <person name="Gao T."/>
            <person name="Zhang H."/>
        </authorList>
    </citation>
    <scope>NUCLEOTIDE SEQUENCE</scope>
    <source>
        <strain evidence="2">G01</strain>
    </source>
</reference>
<organism evidence="2">
    <name type="scientific">Sesamum angustifolium</name>
    <dbReference type="NCBI Taxonomy" id="2727405"/>
    <lineage>
        <taxon>Eukaryota</taxon>
        <taxon>Viridiplantae</taxon>
        <taxon>Streptophyta</taxon>
        <taxon>Embryophyta</taxon>
        <taxon>Tracheophyta</taxon>
        <taxon>Spermatophyta</taxon>
        <taxon>Magnoliopsida</taxon>
        <taxon>eudicotyledons</taxon>
        <taxon>Gunneridae</taxon>
        <taxon>Pentapetalae</taxon>
        <taxon>asterids</taxon>
        <taxon>lamiids</taxon>
        <taxon>Lamiales</taxon>
        <taxon>Pedaliaceae</taxon>
        <taxon>Sesamum</taxon>
    </lineage>
</organism>
<dbReference type="Gene3D" id="1.10.287.110">
    <property type="entry name" value="DnaJ domain"/>
    <property type="match status" value="1"/>
</dbReference>
<dbReference type="Gene3D" id="2.60.260.20">
    <property type="entry name" value="Urease metallochaperone UreE, N-terminal domain"/>
    <property type="match status" value="1"/>
</dbReference>
<comment type="caution">
    <text evidence="2">The sequence shown here is derived from an EMBL/GenBank/DDBJ whole genome shotgun (WGS) entry which is preliminary data.</text>
</comment>
<protein>
    <submittedName>
        <fullName evidence="2">Chaperone protein dnaJ 1, mitochondrial</fullName>
    </submittedName>
</protein>
<evidence type="ECO:0000313" key="2">
    <source>
        <dbReference type="EMBL" id="KAL0281951.1"/>
    </source>
</evidence>
<evidence type="ECO:0000259" key="1">
    <source>
        <dbReference type="PROSITE" id="PS50076"/>
    </source>
</evidence>
<dbReference type="PRINTS" id="PR00625">
    <property type="entry name" value="JDOMAIN"/>
</dbReference>
<reference evidence="2" key="1">
    <citation type="submission" date="2020-06" db="EMBL/GenBank/DDBJ databases">
        <authorList>
            <person name="Li T."/>
            <person name="Hu X."/>
            <person name="Zhang T."/>
            <person name="Song X."/>
            <person name="Zhang H."/>
            <person name="Dai N."/>
            <person name="Sheng W."/>
            <person name="Hou X."/>
            <person name="Wei L."/>
        </authorList>
    </citation>
    <scope>NUCLEOTIDE SEQUENCE</scope>
    <source>
        <strain evidence="2">G01</strain>
        <tissue evidence="2">Leaf</tissue>
    </source>
</reference>
<dbReference type="EMBL" id="JACGWK010001864">
    <property type="protein sequence ID" value="KAL0281951.1"/>
    <property type="molecule type" value="Genomic_DNA"/>
</dbReference>
<dbReference type="PROSITE" id="PS50076">
    <property type="entry name" value="DNAJ_2"/>
    <property type="match status" value="1"/>
</dbReference>
<dbReference type="SMART" id="SM00271">
    <property type="entry name" value="DnaJ"/>
    <property type="match status" value="1"/>
</dbReference>
<dbReference type="PANTHER" id="PTHR43096">
    <property type="entry name" value="DNAJ HOMOLOG 1, MITOCHONDRIAL-RELATED"/>
    <property type="match status" value="1"/>
</dbReference>
<gene>
    <name evidence="2" type="ORF">Sangu_2979900</name>
</gene>
<dbReference type="CDD" id="cd06257">
    <property type="entry name" value="DnaJ"/>
    <property type="match status" value="1"/>
</dbReference>
<dbReference type="GO" id="GO:0005737">
    <property type="term" value="C:cytoplasm"/>
    <property type="evidence" value="ECO:0007669"/>
    <property type="project" value="TreeGrafter"/>
</dbReference>
<dbReference type="GO" id="GO:0042026">
    <property type="term" value="P:protein refolding"/>
    <property type="evidence" value="ECO:0007669"/>
    <property type="project" value="TreeGrafter"/>
</dbReference>
<dbReference type="SUPFAM" id="SSF46565">
    <property type="entry name" value="Chaperone J-domain"/>
    <property type="match status" value="1"/>
</dbReference>